<dbReference type="Proteomes" id="UP000028302">
    <property type="component" value="Unassembled WGS sequence"/>
</dbReference>
<dbReference type="eggNOG" id="ENOG502ZCMZ">
    <property type="taxonomic scope" value="Bacteria"/>
</dbReference>
<evidence type="ECO:0000313" key="1">
    <source>
        <dbReference type="EMBL" id="KEZ76848.1"/>
    </source>
</evidence>
<name>A0A084IJG4_SALHC</name>
<evidence type="ECO:0000313" key="2">
    <source>
        <dbReference type="Proteomes" id="UP000028302"/>
    </source>
</evidence>
<comment type="caution">
    <text evidence="1">The sequence shown here is derived from an EMBL/GenBank/DDBJ whole genome shotgun (WGS) entry which is preliminary data.</text>
</comment>
<sequence>MPSTAYSDTHGGDIRTVKQCPPFVDAMTHGFVFTLPCDVRVHNGMFSWDWDLPQPAARMHPRAPLSFHVPAQVEGTPFHADDRVVVKFNSFWTVELPDGWSLFAMPTANRQDLPFQALSGLVDADRYHDVGILFPAIWTQPDFEGVLARGTPVVQCFPVQREPLEYVFEAFDADETAAYDALGRRLLDDKGIYRKQYRAPRLRPSGK</sequence>
<protein>
    <submittedName>
        <fullName evidence="1">Uncharacterized protein</fullName>
    </submittedName>
</protein>
<keyword evidence="2" id="KW-1185">Reference proteome</keyword>
<gene>
    <name evidence="1" type="ORF">C41B8_12860</name>
</gene>
<reference evidence="1 2" key="1">
    <citation type="submission" date="2013-03" db="EMBL/GenBank/DDBJ databases">
        <title>Salinisphaera hydrothermalis C41B8 Genome Sequencing.</title>
        <authorList>
            <person name="Li C."/>
            <person name="Lai Q."/>
            <person name="Shao Z."/>
        </authorList>
    </citation>
    <scope>NUCLEOTIDE SEQUENCE [LARGE SCALE GENOMIC DNA]</scope>
    <source>
        <strain evidence="1 2">C41B8</strain>
    </source>
</reference>
<dbReference type="AlphaFoldDB" id="A0A084IJG4"/>
<proteinExistence type="predicted"/>
<organism evidence="1 2">
    <name type="scientific">Salinisphaera hydrothermalis (strain C41B8)</name>
    <dbReference type="NCBI Taxonomy" id="1304275"/>
    <lineage>
        <taxon>Bacteria</taxon>
        <taxon>Pseudomonadati</taxon>
        <taxon>Pseudomonadota</taxon>
        <taxon>Gammaproteobacteria</taxon>
        <taxon>Salinisphaerales</taxon>
        <taxon>Salinisphaeraceae</taxon>
        <taxon>Salinisphaera</taxon>
    </lineage>
</organism>
<dbReference type="EMBL" id="APNK01000021">
    <property type="protein sequence ID" value="KEZ76848.1"/>
    <property type="molecule type" value="Genomic_DNA"/>
</dbReference>
<accession>A0A084IJG4</accession>
<dbReference type="STRING" id="1304275.C41B8_12860"/>
<dbReference type="PATRIC" id="fig|1304275.5.peg.2624"/>
<dbReference type="RefSeq" id="WP_198025185.1">
    <property type="nucleotide sequence ID" value="NZ_APNK01000021.1"/>
</dbReference>